<dbReference type="AlphaFoldDB" id="Q245E4"/>
<dbReference type="InterPro" id="IPR000719">
    <property type="entry name" value="Prot_kinase_dom"/>
</dbReference>
<dbReference type="PANTHER" id="PTHR44167:SF24">
    <property type="entry name" value="SERINE_THREONINE-PROTEIN KINASE CHK2"/>
    <property type="match status" value="1"/>
</dbReference>
<dbReference type="InParanoid" id="Q245E4"/>
<keyword evidence="1 3" id="KW-0547">Nucleotide-binding</keyword>
<dbReference type="GO" id="GO:0044773">
    <property type="term" value="P:mitotic DNA damage checkpoint signaling"/>
    <property type="evidence" value="ECO:0007669"/>
    <property type="project" value="TreeGrafter"/>
</dbReference>
<feature type="compositionally biased region" description="Low complexity" evidence="4">
    <location>
        <begin position="323"/>
        <end position="333"/>
    </location>
</feature>
<evidence type="ECO:0000256" key="2">
    <source>
        <dbReference type="ARBA" id="ARBA00022840"/>
    </source>
</evidence>
<dbReference type="Gene3D" id="3.30.200.20">
    <property type="entry name" value="Phosphorylase Kinase, domain 1"/>
    <property type="match status" value="1"/>
</dbReference>
<accession>Q245E4</accession>
<keyword evidence="6" id="KW-0418">Kinase</keyword>
<dbReference type="Gene3D" id="1.10.510.10">
    <property type="entry name" value="Transferase(Phosphotransferase) domain 1"/>
    <property type="match status" value="1"/>
</dbReference>
<dbReference type="OrthoDB" id="10264738at2759"/>
<dbReference type="STRING" id="312017.Q245E4"/>
<dbReference type="GO" id="GO:0005737">
    <property type="term" value="C:cytoplasm"/>
    <property type="evidence" value="ECO:0007669"/>
    <property type="project" value="TreeGrafter"/>
</dbReference>
<dbReference type="GeneID" id="7847082"/>
<dbReference type="SUPFAM" id="SSF56112">
    <property type="entry name" value="Protein kinase-like (PK-like)"/>
    <property type="match status" value="1"/>
</dbReference>
<dbReference type="GO" id="GO:0004674">
    <property type="term" value="F:protein serine/threonine kinase activity"/>
    <property type="evidence" value="ECO:0007669"/>
    <property type="project" value="TreeGrafter"/>
</dbReference>
<dbReference type="PROSITE" id="PS50011">
    <property type="entry name" value="PROTEIN_KINASE_DOM"/>
    <property type="match status" value="1"/>
</dbReference>
<dbReference type="InterPro" id="IPR011009">
    <property type="entry name" value="Kinase-like_dom_sf"/>
</dbReference>
<feature type="compositionally biased region" description="Polar residues" evidence="4">
    <location>
        <begin position="334"/>
        <end position="348"/>
    </location>
</feature>
<dbReference type="Proteomes" id="UP000009168">
    <property type="component" value="Unassembled WGS sequence"/>
</dbReference>
<dbReference type="PROSITE" id="PS00108">
    <property type="entry name" value="PROTEIN_KINASE_ST"/>
    <property type="match status" value="1"/>
</dbReference>
<feature type="region of interest" description="Disordered" evidence="4">
    <location>
        <begin position="192"/>
        <end position="237"/>
    </location>
</feature>
<name>Q245E4_TETTS</name>
<protein>
    <submittedName>
        <fullName evidence="6">Serine/Threonine kinase domain protein</fullName>
    </submittedName>
</protein>
<evidence type="ECO:0000256" key="3">
    <source>
        <dbReference type="PROSITE-ProRule" id="PRU10141"/>
    </source>
</evidence>
<feature type="compositionally biased region" description="Polar residues" evidence="4">
    <location>
        <begin position="199"/>
        <end position="216"/>
    </location>
</feature>
<evidence type="ECO:0000256" key="4">
    <source>
        <dbReference type="SAM" id="MobiDB-lite"/>
    </source>
</evidence>
<evidence type="ECO:0000313" key="6">
    <source>
        <dbReference type="EMBL" id="EAS03420.2"/>
    </source>
</evidence>
<dbReference type="EMBL" id="GG662485">
    <property type="protein sequence ID" value="EAS03420.2"/>
    <property type="molecule type" value="Genomic_DNA"/>
</dbReference>
<dbReference type="PROSITE" id="PS00107">
    <property type="entry name" value="PROTEIN_KINASE_ATP"/>
    <property type="match status" value="1"/>
</dbReference>
<dbReference type="GO" id="GO:0005634">
    <property type="term" value="C:nucleus"/>
    <property type="evidence" value="ECO:0007669"/>
    <property type="project" value="TreeGrafter"/>
</dbReference>
<keyword evidence="6" id="KW-0808">Transferase</keyword>
<proteinExistence type="predicted"/>
<reference evidence="7" key="1">
    <citation type="journal article" date="2006" name="PLoS Biol.">
        <title>Macronuclear genome sequence of the ciliate Tetrahymena thermophila, a model eukaryote.</title>
        <authorList>
            <person name="Eisen J.A."/>
            <person name="Coyne R.S."/>
            <person name="Wu M."/>
            <person name="Wu D."/>
            <person name="Thiagarajan M."/>
            <person name="Wortman J.R."/>
            <person name="Badger J.H."/>
            <person name="Ren Q."/>
            <person name="Amedeo P."/>
            <person name="Jones K.M."/>
            <person name="Tallon L.J."/>
            <person name="Delcher A.L."/>
            <person name="Salzberg S.L."/>
            <person name="Silva J.C."/>
            <person name="Haas B.J."/>
            <person name="Majoros W.H."/>
            <person name="Farzad M."/>
            <person name="Carlton J.M."/>
            <person name="Smith R.K. Jr."/>
            <person name="Garg J."/>
            <person name="Pearlman R.E."/>
            <person name="Karrer K.M."/>
            <person name="Sun L."/>
            <person name="Manning G."/>
            <person name="Elde N.C."/>
            <person name="Turkewitz A.P."/>
            <person name="Asai D.J."/>
            <person name="Wilkes D.E."/>
            <person name="Wang Y."/>
            <person name="Cai H."/>
            <person name="Collins K."/>
            <person name="Stewart B.A."/>
            <person name="Lee S.R."/>
            <person name="Wilamowska K."/>
            <person name="Weinberg Z."/>
            <person name="Ruzzo W.L."/>
            <person name="Wloga D."/>
            <person name="Gaertig J."/>
            <person name="Frankel J."/>
            <person name="Tsao C.-C."/>
            <person name="Gorovsky M.A."/>
            <person name="Keeling P.J."/>
            <person name="Waller R.F."/>
            <person name="Patron N.J."/>
            <person name="Cherry J.M."/>
            <person name="Stover N.A."/>
            <person name="Krieger C.J."/>
            <person name="del Toro C."/>
            <person name="Ryder H.F."/>
            <person name="Williamson S.C."/>
            <person name="Barbeau R.A."/>
            <person name="Hamilton E.P."/>
            <person name="Orias E."/>
        </authorList>
    </citation>
    <scope>NUCLEOTIDE SEQUENCE [LARGE SCALE GENOMIC DNA]</scope>
    <source>
        <strain evidence="7">SB210</strain>
    </source>
</reference>
<feature type="region of interest" description="Disordered" evidence="4">
    <location>
        <begin position="472"/>
        <end position="514"/>
    </location>
</feature>
<dbReference type="KEGG" id="tet:TTHERM_00732670"/>
<feature type="compositionally biased region" description="Polar residues" evidence="4">
    <location>
        <begin position="225"/>
        <end position="237"/>
    </location>
</feature>
<dbReference type="eggNOG" id="KOG0577">
    <property type="taxonomic scope" value="Eukaryota"/>
</dbReference>
<sequence>MENSIRIQTDVDFHVVQSTKSNQSTQNKNMLTTQFRRFMAAPNNNGNQTPLGRNISPNETLKQVIAKSTQQDFTQIFSVYTPSTATSKKRKKININQPISRPQRINTDIYEDFANHQILPTEINLNDSTRVGSSCGRFLMPQSATNQIRNKSVGKDSVRSRVKNIVTKIYCGNTNQLNQMSHYYDSNLTNMIKPKRNKSSQGHNPAQRGESSASKIQNDKYRNEFTPSTSPQNRPISVFQGRQSKLNQINDSAKRRSVMSIDHENSLFQVSKNSDLNSSNNQFFQSTKNGQNNNFAIQFRNRQQTALQSQSQCTTTTEEDQKQNQNAQFQKQNGIINRSQGGKTPITSNIQTKQYIDILIAQQNQGKRRSQTQESEHNKQITYNFLEYTKKNEQNKENNYVSASINQSKAQSRIDKYRDLNKNQQPSVLYQRKRIFTEFADDFEPQKEWVPQMQSDIRNKNQVQINFNQQDTSTTTSANKSYNQSHNQSTNISNQHIQHTDQQQSEKNQQQQQQQIQSQYQQRIAQIVSQQQLQEKQQAKQVVHPKVLYDMTDDEWNTFGDRFPSNFTKIRLLGRGGFALVWLGENNNTKEQYAIKQVSTKNVHQTHIKEIWFGSQFFENGQPKSQYKGCRGINNMIKLAGYDLKPVDTWLFYELSGDSLGTNLYDLKGEGKTPEGERIYKIIYKEMYIQMRSNLNILKHLIFELSHALLVISDQKIVHSDLKTENILIKTKPDAKNKKLLKLDQVKLIDYGSAFTFGNLKNFSMATPEYMAPEILNYILYTNNLNYNKQLVDYLKDYHIPHVIDIWSLGCVVLELINGIPLWMSLKTKINFQGQELIKCGLFAVKNRVFESIIQKQIETINNLDFILNEQNYSNIVVDDQLRSLLKRMLTINPSQRISPREIIEILQPSLKGTI</sequence>
<keyword evidence="2 3" id="KW-0067">ATP-binding</keyword>
<dbReference type="SMART" id="SM00220">
    <property type="entry name" value="S_TKc"/>
    <property type="match status" value="1"/>
</dbReference>
<dbReference type="PANTHER" id="PTHR44167">
    <property type="entry name" value="OVARIAN-SPECIFIC SERINE/THREONINE-PROTEIN KINASE LOK-RELATED"/>
    <property type="match status" value="1"/>
</dbReference>
<feature type="compositionally biased region" description="Low complexity" evidence="4">
    <location>
        <begin position="502"/>
        <end position="514"/>
    </location>
</feature>
<organism evidence="6 7">
    <name type="scientific">Tetrahymena thermophila (strain SB210)</name>
    <dbReference type="NCBI Taxonomy" id="312017"/>
    <lineage>
        <taxon>Eukaryota</taxon>
        <taxon>Sar</taxon>
        <taxon>Alveolata</taxon>
        <taxon>Ciliophora</taxon>
        <taxon>Intramacronucleata</taxon>
        <taxon>Oligohymenophorea</taxon>
        <taxon>Hymenostomatida</taxon>
        <taxon>Tetrahymenina</taxon>
        <taxon>Tetrahymenidae</taxon>
        <taxon>Tetrahymena</taxon>
    </lineage>
</organism>
<evidence type="ECO:0000313" key="7">
    <source>
        <dbReference type="Proteomes" id="UP000009168"/>
    </source>
</evidence>
<dbReference type="InterPro" id="IPR017441">
    <property type="entry name" value="Protein_kinase_ATP_BS"/>
</dbReference>
<evidence type="ECO:0000256" key="1">
    <source>
        <dbReference type="ARBA" id="ARBA00022741"/>
    </source>
</evidence>
<gene>
    <name evidence="6" type="ORF">TTHERM_00732670</name>
</gene>
<dbReference type="RefSeq" id="XP_001023665.2">
    <property type="nucleotide sequence ID" value="XM_001023665.2"/>
</dbReference>
<dbReference type="GO" id="GO:0005524">
    <property type="term" value="F:ATP binding"/>
    <property type="evidence" value="ECO:0007669"/>
    <property type="project" value="UniProtKB-UniRule"/>
</dbReference>
<dbReference type="HOGENOM" id="CLU_240109_0_0_1"/>
<feature type="domain" description="Protein kinase" evidence="5">
    <location>
        <begin position="567"/>
        <end position="911"/>
    </location>
</feature>
<feature type="region of interest" description="Disordered" evidence="4">
    <location>
        <begin position="309"/>
        <end position="348"/>
    </location>
</feature>
<feature type="binding site" evidence="3">
    <location>
        <position position="596"/>
    </location>
    <ligand>
        <name>ATP</name>
        <dbReference type="ChEBI" id="CHEBI:30616"/>
    </ligand>
</feature>
<dbReference type="Pfam" id="PF00069">
    <property type="entry name" value="Pkinase"/>
    <property type="match status" value="1"/>
</dbReference>
<dbReference type="InterPro" id="IPR008271">
    <property type="entry name" value="Ser/Thr_kinase_AS"/>
</dbReference>
<keyword evidence="7" id="KW-1185">Reference proteome</keyword>
<feature type="compositionally biased region" description="Polar residues" evidence="4">
    <location>
        <begin position="472"/>
        <end position="501"/>
    </location>
</feature>
<evidence type="ECO:0000259" key="5">
    <source>
        <dbReference type="PROSITE" id="PS50011"/>
    </source>
</evidence>